<evidence type="ECO:0000256" key="2">
    <source>
        <dbReference type="ARBA" id="ARBA00022475"/>
    </source>
</evidence>
<evidence type="ECO:0008006" key="12">
    <source>
        <dbReference type="Google" id="ProtNLM"/>
    </source>
</evidence>
<gene>
    <name evidence="10" type="ORF">GR138_07765</name>
</gene>
<evidence type="ECO:0000259" key="8">
    <source>
        <dbReference type="Pfam" id="PF02706"/>
    </source>
</evidence>
<dbReference type="AlphaFoldDB" id="A0A6N8SEE8"/>
<proteinExistence type="predicted"/>
<accession>A0A6N8SEE8</accession>
<reference evidence="10 11" key="1">
    <citation type="submission" date="2019-12" db="EMBL/GenBank/DDBJ databases">
        <title>Shinella kummerowiae sp. nov., a symbiotic bacterium isolated from root nodules of the herbal legume Kummerowia stipulacea.</title>
        <authorList>
            <person name="Gao J."/>
        </authorList>
    </citation>
    <scope>NUCLEOTIDE SEQUENCE [LARGE SCALE GENOMIC DNA]</scope>
    <source>
        <strain evidence="10 11">CCBAU 25048</strain>
    </source>
</reference>
<dbReference type="InterPro" id="IPR003856">
    <property type="entry name" value="LPS_length_determ_N"/>
</dbReference>
<comment type="caution">
    <text evidence="10">The sequence shown here is derived from an EMBL/GenBank/DDBJ whole genome shotgun (WGS) entry which is preliminary data.</text>
</comment>
<sequence>MDIDIFQLPGIVLKRIHYVILCALACAVLALGFVMTQKPFYRSTAEVFVDIQRGPVVGTDTGGTMNMQQLIGSQLYLFQSRDVLRDVVKRLDLEKDPYLTGGGGGLMSKILGRKPAEGDATNGVVDAILENLLVARNGDTFVFTIQMKHRDSEMAAKIANAIAESYLRIADTSRLDVNLRTSKTIEEQTEELRQRVLDARAKVETYRAENGLLTTGEQGLIADQQLAALNQQLIAARQQAEQQKTAYDQAQQLNMSDVESGAIPEALQSTALTGLRSRYSQMLDRQAELSANLGNGHPQMKAVRSQIASIRGAIEKELVRIRQLSANTYQRAQTNLAAVQKRFDEQATATGDNGNVRYRLAQLISEADAIDAVYKSFLTRAEELSRQQDLGNGNSRIISAATPSGKAIQAPKLLVLIAAILFGTAAGAALAVVRELFGGTVRSEKDLVTKTGAPVIAVIEDENAGRSESRWSDKLARVVPFGRDAARHDATPRVSGLTRAAHLLDAQFEPGVPVTIAVLSAGSAGYGNAALGIARELQILGQDVLFSDGELRRVAQSPLRATGSVKIRTDFARPSGERHSRGHAQTLEDMLHFRRLGSGGLRKVSVLSSARVSTSFRDEAADFTIIDCCGTPAEAILPAVLRHVDGILVVSAIGATGSEALSALVSEIAPWRDKLVGNILIGDRAA</sequence>
<evidence type="ECO:0000256" key="5">
    <source>
        <dbReference type="ARBA" id="ARBA00023136"/>
    </source>
</evidence>
<keyword evidence="4 7" id="KW-1133">Transmembrane helix</keyword>
<feature type="coiled-coil region" evidence="6">
    <location>
        <begin position="182"/>
        <end position="253"/>
    </location>
</feature>
<dbReference type="Gene3D" id="3.40.50.300">
    <property type="entry name" value="P-loop containing nucleotide triphosphate hydrolases"/>
    <property type="match status" value="1"/>
</dbReference>
<keyword evidence="2" id="KW-1003">Cell membrane</keyword>
<evidence type="ECO:0000313" key="11">
    <source>
        <dbReference type="Proteomes" id="UP000435802"/>
    </source>
</evidence>
<keyword evidence="5 7" id="KW-0472">Membrane</keyword>
<dbReference type="Proteomes" id="UP000435802">
    <property type="component" value="Unassembled WGS sequence"/>
</dbReference>
<feature type="transmembrane region" description="Helical" evidence="7">
    <location>
        <begin position="16"/>
        <end position="34"/>
    </location>
</feature>
<feature type="transmembrane region" description="Helical" evidence="7">
    <location>
        <begin position="413"/>
        <end position="433"/>
    </location>
</feature>
<dbReference type="InterPro" id="IPR050445">
    <property type="entry name" value="Bact_polysacc_biosynth/exp"/>
</dbReference>
<name>A0A6N8SEE8_9HYPH</name>
<organism evidence="10 11">
    <name type="scientific">Shinella kummerowiae</name>
    <dbReference type="NCBI Taxonomy" id="417745"/>
    <lineage>
        <taxon>Bacteria</taxon>
        <taxon>Pseudomonadati</taxon>
        <taxon>Pseudomonadota</taxon>
        <taxon>Alphaproteobacteria</taxon>
        <taxon>Hyphomicrobiales</taxon>
        <taxon>Rhizobiaceae</taxon>
        <taxon>Shinella</taxon>
    </lineage>
</organism>
<keyword evidence="6" id="KW-0175">Coiled coil</keyword>
<evidence type="ECO:0000256" key="4">
    <source>
        <dbReference type="ARBA" id="ARBA00022989"/>
    </source>
</evidence>
<evidence type="ECO:0000256" key="7">
    <source>
        <dbReference type="SAM" id="Phobius"/>
    </source>
</evidence>
<protein>
    <recommendedName>
        <fullName evidence="12">Exopolysaccharide biosynthesis protein</fullName>
    </recommendedName>
</protein>
<keyword evidence="3 7" id="KW-0812">Transmembrane</keyword>
<evidence type="ECO:0000313" key="10">
    <source>
        <dbReference type="EMBL" id="MXN45080.1"/>
    </source>
</evidence>
<dbReference type="GO" id="GO:0005886">
    <property type="term" value="C:plasma membrane"/>
    <property type="evidence" value="ECO:0007669"/>
    <property type="project" value="UniProtKB-SubCell"/>
</dbReference>
<feature type="domain" description="Polysaccharide chain length determinant N-terminal" evidence="8">
    <location>
        <begin position="2"/>
        <end position="90"/>
    </location>
</feature>
<feature type="domain" description="Tyrosine-protein kinase G-rich" evidence="9">
    <location>
        <begin position="362"/>
        <end position="435"/>
    </location>
</feature>
<evidence type="ECO:0000256" key="1">
    <source>
        <dbReference type="ARBA" id="ARBA00004651"/>
    </source>
</evidence>
<dbReference type="Pfam" id="PF13807">
    <property type="entry name" value="GNVR"/>
    <property type="match status" value="1"/>
</dbReference>
<dbReference type="Pfam" id="PF02706">
    <property type="entry name" value="Wzz"/>
    <property type="match status" value="1"/>
</dbReference>
<dbReference type="EMBL" id="WUMK01000002">
    <property type="protein sequence ID" value="MXN45080.1"/>
    <property type="molecule type" value="Genomic_DNA"/>
</dbReference>
<dbReference type="GO" id="GO:0004713">
    <property type="term" value="F:protein tyrosine kinase activity"/>
    <property type="evidence" value="ECO:0007669"/>
    <property type="project" value="TreeGrafter"/>
</dbReference>
<dbReference type="PANTHER" id="PTHR32309">
    <property type="entry name" value="TYROSINE-PROTEIN KINASE"/>
    <property type="match status" value="1"/>
</dbReference>
<comment type="subcellular location">
    <subcellularLocation>
        <location evidence="1">Cell membrane</location>
        <topology evidence="1">Multi-pass membrane protein</topology>
    </subcellularLocation>
</comment>
<keyword evidence="11" id="KW-1185">Reference proteome</keyword>
<evidence type="ECO:0000259" key="9">
    <source>
        <dbReference type="Pfam" id="PF13807"/>
    </source>
</evidence>
<dbReference type="PANTHER" id="PTHR32309:SF13">
    <property type="entry name" value="FERRIC ENTEROBACTIN TRANSPORT PROTEIN FEPE"/>
    <property type="match status" value="1"/>
</dbReference>
<evidence type="ECO:0000256" key="6">
    <source>
        <dbReference type="SAM" id="Coils"/>
    </source>
</evidence>
<dbReference type="RefSeq" id="WP_276508775.1">
    <property type="nucleotide sequence ID" value="NZ_WUMK01000002.1"/>
</dbReference>
<evidence type="ECO:0000256" key="3">
    <source>
        <dbReference type="ARBA" id="ARBA00022692"/>
    </source>
</evidence>
<dbReference type="InterPro" id="IPR032807">
    <property type="entry name" value="GNVR"/>
</dbReference>
<dbReference type="InterPro" id="IPR027417">
    <property type="entry name" value="P-loop_NTPase"/>
</dbReference>